<accession>A0A0U3GMD5</accession>
<dbReference type="InterPro" id="IPR017685">
    <property type="entry name" value="ArgP"/>
</dbReference>
<organism evidence="7 9">
    <name type="scientific">Kocuria flava</name>
    <dbReference type="NCBI Taxonomy" id="446860"/>
    <lineage>
        <taxon>Bacteria</taxon>
        <taxon>Bacillati</taxon>
        <taxon>Actinomycetota</taxon>
        <taxon>Actinomycetes</taxon>
        <taxon>Micrococcales</taxon>
        <taxon>Micrococcaceae</taxon>
        <taxon>Kocuria</taxon>
    </lineage>
</organism>
<dbReference type="Gene3D" id="3.40.190.290">
    <property type="match status" value="1"/>
</dbReference>
<dbReference type="STRING" id="446860.AS188_12080"/>
<dbReference type="InterPro" id="IPR050176">
    <property type="entry name" value="LTTR"/>
</dbReference>
<dbReference type="PANTHER" id="PTHR30579:SF2">
    <property type="entry name" value="HTH-TYPE TRANSCRIPTIONAL REGULATOR ARGP"/>
    <property type="match status" value="1"/>
</dbReference>
<dbReference type="Proteomes" id="UP000321155">
    <property type="component" value="Unassembled WGS sequence"/>
</dbReference>
<dbReference type="PANTHER" id="PTHR30579">
    <property type="entry name" value="TRANSCRIPTIONAL REGULATOR"/>
    <property type="match status" value="1"/>
</dbReference>
<proteinExistence type="inferred from homology"/>
<comment type="similarity">
    <text evidence="1">Belongs to the LysR transcriptional regulatory family.</text>
</comment>
<evidence type="ECO:0000259" key="6">
    <source>
        <dbReference type="PROSITE" id="PS50931"/>
    </source>
</evidence>
<evidence type="ECO:0000313" key="10">
    <source>
        <dbReference type="Proteomes" id="UP000321155"/>
    </source>
</evidence>
<name>A0A0U3GMD5_9MICC</name>
<evidence type="ECO:0000313" key="8">
    <source>
        <dbReference type="EMBL" id="GEO93618.1"/>
    </source>
</evidence>
<dbReference type="Pfam" id="PF03466">
    <property type="entry name" value="LysR_substrate"/>
    <property type="match status" value="1"/>
</dbReference>
<dbReference type="PROSITE" id="PS50931">
    <property type="entry name" value="HTH_LYSR"/>
    <property type="match status" value="1"/>
</dbReference>
<dbReference type="SUPFAM" id="SSF46785">
    <property type="entry name" value="Winged helix' DNA-binding domain"/>
    <property type="match status" value="1"/>
</dbReference>
<dbReference type="SUPFAM" id="SSF53850">
    <property type="entry name" value="Periplasmic binding protein-like II"/>
    <property type="match status" value="1"/>
</dbReference>
<evidence type="ECO:0000256" key="4">
    <source>
        <dbReference type="ARBA" id="ARBA00023159"/>
    </source>
</evidence>
<dbReference type="KEGG" id="kfv:AS188_12080"/>
<evidence type="ECO:0000256" key="3">
    <source>
        <dbReference type="ARBA" id="ARBA00023125"/>
    </source>
</evidence>
<evidence type="ECO:0000256" key="1">
    <source>
        <dbReference type="ARBA" id="ARBA00009437"/>
    </source>
</evidence>
<keyword evidence="10" id="KW-1185">Reference proteome</keyword>
<keyword evidence="3" id="KW-0238">DNA-binding</keyword>
<dbReference type="GO" id="GO:0003700">
    <property type="term" value="F:DNA-binding transcription factor activity"/>
    <property type="evidence" value="ECO:0007669"/>
    <property type="project" value="InterPro"/>
</dbReference>
<dbReference type="NCBIfam" id="NF002964">
    <property type="entry name" value="PRK03635.1"/>
    <property type="match status" value="1"/>
</dbReference>
<dbReference type="InterPro" id="IPR005119">
    <property type="entry name" value="LysR_subst-bd"/>
</dbReference>
<keyword evidence="4" id="KW-0010">Activator</keyword>
<evidence type="ECO:0000256" key="2">
    <source>
        <dbReference type="ARBA" id="ARBA00023015"/>
    </source>
</evidence>
<evidence type="ECO:0000313" key="7">
    <source>
        <dbReference type="EMBL" id="ALU40371.1"/>
    </source>
</evidence>
<evidence type="ECO:0000313" key="9">
    <source>
        <dbReference type="Proteomes" id="UP000057181"/>
    </source>
</evidence>
<reference evidence="7 9" key="1">
    <citation type="submission" date="2015-11" db="EMBL/GenBank/DDBJ databases">
        <title>Complete Genome Sequence of Kocuria flava strain HO-9041.</title>
        <authorList>
            <person name="Zhou M."/>
            <person name="Dai J."/>
        </authorList>
    </citation>
    <scope>NUCLEOTIDE SEQUENCE [LARGE SCALE GENOMIC DNA]</scope>
    <source>
        <strain evidence="7 9">HO-9041</strain>
    </source>
</reference>
<dbReference type="Pfam" id="PF00126">
    <property type="entry name" value="HTH_1"/>
    <property type="match status" value="1"/>
</dbReference>
<sequence length="305" mass="32032">MHLEHLRALTAVVDEESFEAAADLLRISPSAVSQRIKALEASVGQVVVRRGSPCTPTEAGAVLLRTARQVQLLEAEARHALGLGAADRTVTPVAVNADSLATWFVPVLAEAAGWADTVLDLRVEDQDHSSRLLRGGEVLAAVTSDPAPVGGCRVEPLGAMRYLPVAAPGLLRRWGAGPAAATGAAGLDWARVPVLRFNGKDDLQLRALRALGLDRSPPAHTVPSSEAFLAAVRAGLGWGMVPELQLGAELADGSLVLLAEHAPEDVVLHWQTWTLASGRLDRLAAAVRDAARRRLRPAPAVPSGG</sequence>
<dbReference type="RefSeq" id="WP_058859062.1">
    <property type="nucleotide sequence ID" value="NZ_BJZR01000143.1"/>
</dbReference>
<dbReference type="AlphaFoldDB" id="A0A0U3GMD5"/>
<protein>
    <submittedName>
        <fullName evidence="7">LysR family transcriptional regulator</fullName>
    </submittedName>
    <submittedName>
        <fullName evidence="8">Transcriptional regulator ArgP</fullName>
    </submittedName>
</protein>
<dbReference type="InterPro" id="IPR036388">
    <property type="entry name" value="WH-like_DNA-bd_sf"/>
</dbReference>
<gene>
    <name evidence="8" type="primary">iciA</name>
    <name evidence="7" type="ORF">AS188_12080</name>
    <name evidence="8" type="ORF">KFL01_29240</name>
</gene>
<evidence type="ECO:0000256" key="5">
    <source>
        <dbReference type="ARBA" id="ARBA00023163"/>
    </source>
</evidence>
<dbReference type="EMBL" id="BJZR01000143">
    <property type="protein sequence ID" value="GEO93618.1"/>
    <property type="molecule type" value="Genomic_DNA"/>
</dbReference>
<dbReference type="NCBIfam" id="TIGR03298">
    <property type="entry name" value="argP"/>
    <property type="match status" value="1"/>
</dbReference>
<reference evidence="8 10" key="2">
    <citation type="submission" date="2019-07" db="EMBL/GenBank/DDBJ databases">
        <title>Whole genome shotgun sequence of Kocuria flava NBRC 107626.</title>
        <authorList>
            <person name="Hosoyama A."/>
            <person name="Uohara A."/>
            <person name="Ohji S."/>
            <person name="Ichikawa N."/>
        </authorList>
    </citation>
    <scope>NUCLEOTIDE SEQUENCE [LARGE SCALE GENOMIC DNA]</scope>
    <source>
        <strain evidence="8 10">NBRC 107626</strain>
    </source>
</reference>
<keyword evidence="5" id="KW-0804">Transcription</keyword>
<dbReference type="InterPro" id="IPR000847">
    <property type="entry name" value="LysR_HTH_N"/>
</dbReference>
<dbReference type="EMBL" id="CP013254">
    <property type="protein sequence ID" value="ALU40371.1"/>
    <property type="molecule type" value="Genomic_DNA"/>
</dbReference>
<dbReference type="Gene3D" id="1.10.10.10">
    <property type="entry name" value="Winged helix-like DNA-binding domain superfamily/Winged helix DNA-binding domain"/>
    <property type="match status" value="1"/>
</dbReference>
<dbReference type="GO" id="GO:0003677">
    <property type="term" value="F:DNA binding"/>
    <property type="evidence" value="ECO:0007669"/>
    <property type="project" value="UniProtKB-KW"/>
</dbReference>
<dbReference type="Proteomes" id="UP000057181">
    <property type="component" value="Chromosome"/>
</dbReference>
<dbReference type="OrthoDB" id="3252676at2"/>
<feature type="domain" description="HTH lysR-type" evidence="6">
    <location>
        <begin position="1"/>
        <end position="57"/>
    </location>
</feature>
<keyword evidence="2" id="KW-0805">Transcription regulation</keyword>
<dbReference type="InterPro" id="IPR036390">
    <property type="entry name" value="WH_DNA-bd_sf"/>
</dbReference>